<dbReference type="GO" id="GO:0005506">
    <property type="term" value="F:iron ion binding"/>
    <property type="evidence" value="ECO:0007669"/>
    <property type="project" value="InterPro"/>
</dbReference>
<keyword evidence="15" id="KW-0812">Transmembrane</keyword>
<evidence type="ECO:0000256" key="11">
    <source>
        <dbReference type="ARBA" id="ARBA00023033"/>
    </source>
</evidence>
<dbReference type="InterPro" id="IPR017972">
    <property type="entry name" value="Cyt_P450_CS"/>
</dbReference>
<evidence type="ECO:0000256" key="14">
    <source>
        <dbReference type="RuleBase" id="RU000461"/>
    </source>
</evidence>
<keyword evidence="9 14" id="KW-0560">Oxidoreductase</keyword>
<keyword evidence="15" id="KW-1133">Transmembrane helix</keyword>
<keyword evidence="12 15" id="KW-0472">Membrane</keyword>
<evidence type="ECO:0000256" key="8">
    <source>
        <dbReference type="ARBA" id="ARBA00022848"/>
    </source>
</evidence>
<dbReference type="PANTHER" id="PTHR24289">
    <property type="entry name" value="STEROID 17-ALPHA-HYDROXYLASE/17,20 LYASE"/>
    <property type="match status" value="1"/>
</dbReference>
<evidence type="ECO:0000256" key="6">
    <source>
        <dbReference type="ARBA" id="ARBA00022723"/>
    </source>
</evidence>
<comment type="similarity">
    <text evidence="4 14">Belongs to the cytochrome P450 family.</text>
</comment>
<evidence type="ECO:0000256" key="4">
    <source>
        <dbReference type="ARBA" id="ARBA00010617"/>
    </source>
</evidence>
<dbReference type="AlphaFoldDB" id="A0A1S3HET6"/>
<dbReference type="PANTHER" id="PTHR24289:SF20">
    <property type="entry name" value="STEROID 17-ALPHA-HYDROXYLASE_17,20 LYASE"/>
    <property type="match status" value="1"/>
</dbReference>
<feature type="transmembrane region" description="Helical" evidence="15">
    <location>
        <begin position="6"/>
        <end position="29"/>
    </location>
</feature>
<organism evidence="16 17">
    <name type="scientific">Lingula anatina</name>
    <name type="common">Brachiopod</name>
    <name type="synonym">Lingula unguis</name>
    <dbReference type="NCBI Taxonomy" id="7574"/>
    <lineage>
        <taxon>Eukaryota</taxon>
        <taxon>Metazoa</taxon>
        <taxon>Spiralia</taxon>
        <taxon>Lophotrochozoa</taxon>
        <taxon>Brachiopoda</taxon>
        <taxon>Linguliformea</taxon>
        <taxon>Lingulata</taxon>
        <taxon>Lingulida</taxon>
        <taxon>Linguloidea</taxon>
        <taxon>Lingulidae</taxon>
        <taxon>Lingula</taxon>
    </lineage>
</organism>
<evidence type="ECO:0000313" key="16">
    <source>
        <dbReference type="Proteomes" id="UP000085678"/>
    </source>
</evidence>
<reference evidence="17" key="1">
    <citation type="submission" date="2025-08" db="UniProtKB">
        <authorList>
            <consortium name="RefSeq"/>
        </authorList>
    </citation>
    <scope>IDENTIFICATION</scope>
    <source>
        <tissue evidence="17">Gonads</tissue>
    </source>
</reference>
<dbReference type="Pfam" id="PF00067">
    <property type="entry name" value="p450"/>
    <property type="match status" value="1"/>
</dbReference>
<protein>
    <submittedName>
        <fullName evidence="17">Cytochrome P450 1A1-like</fullName>
    </submittedName>
</protein>
<evidence type="ECO:0000256" key="3">
    <source>
        <dbReference type="ARBA" id="ARBA00004406"/>
    </source>
</evidence>
<dbReference type="GO" id="GO:0020037">
    <property type="term" value="F:heme binding"/>
    <property type="evidence" value="ECO:0007669"/>
    <property type="project" value="InterPro"/>
</dbReference>
<dbReference type="InterPro" id="IPR036396">
    <property type="entry name" value="Cyt_P450_sf"/>
</dbReference>
<dbReference type="OrthoDB" id="639466at2759"/>
<dbReference type="PRINTS" id="PR00385">
    <property type="entry name" value="P450"/>
</dbReference>
<keyword evidence="7" id="KW-0256">Endoplasmic reticulum</keyword>
<dbReference type="GO" id="GO:0005789">
    <property type="term" value="C:endoplasmic reticulum membrane"/>
    <property type="evidence" value="ECO:0007669"/>
    <property type="project" value="UniProtKB-SubCell"/>
</dbReference>
<dbReference type="Proteomes" id="UP000085678">
    <property type="component" value="Unplaced"/>
</dbReference>
<proteinExistence type="inferred from homology"/>
<keyword evidence="10 13" id="KW-0408">Iron</keyword>
<evidence type="ECO:0000256" key="7">
    <source>
        <dbReference type="ARBA" id="ARBA00022824"/>
    </source>
</evidence>
<evidence type="ECO:0000256" key="12">
    <source>
        <dbReference type="ARBA" id="ARBA00023136"/>
    </source>
</evidence>
<name>A0A1S3HET6_LINAN</name>
<dbReference type="GO" id="GO:0004508">
    <property type="term" value="F:steroid 17-alpha-monooxygenase activity"/>
    <property type="evidence" value="ECO:0007669"/>
    <property type="project" value="TreeGrafter"/>
</dbReference>
<sequence length="504" mass="57388">MDIDAVISLLTVKTFVVGFTTFLLVMSYLQRKKYKLPPGPPQLPILGSYFAFRNDGRLYSVFTKLGKSFGDIFSVDLGFGHTVVVLKSADIVHEALVEKKETLAGRGVRTWKYELFSGGNRDIIFSDYGPVWRLQKRMALKAFRTYVASNKLETFTRSAFDEIAALIEKETEPFDMHVYMRLLIFNIVCRMAYGKIYKINEPEFVWLNGVMDESLGKVFGSIIPSDVIPVLKHVPIPSSLSAKRLLQGLIDFQKVQLEGHKRTLNLGEARDIMEQMLLLKEELTAESDDDVKESLSDLRIIHTIMDIFFAGIQTTSDTLVWMILYAADNPKVQSKIHEELDSLGDDFCDLRQCKTKLPYCEAVQREVMRMRPAGPVAIPHRAVCDTKLGGYDIPKNTLIFANIWAIHHDPKNWESPDVFKPERFLNKDGSLKELDKKTWLPFGSGNRKCVGEALARTNIMTFLILFFQQFEVSFPPGQKPDFEPAMLELACAPKPQKIIVKKRQ</sequence>
<evidence type="ECO:0000256" key="2">
    <source>
        <dbReference type="ARBA" id="ARBA00004174"/>
    </source>
</evidence>
<accession>A0A1S3HET6</accession>
<dbReference type="RefSeq" id="XP_013383549.1">
    <property type="nucleotide sequence ID" value="XM_013528095.1"/>
</dbReference>
<dbReference type="Gene3D" id="1.10.630.10">
    <property type="entry name" value="Cytochrome P450"/>
    <property type="match status" value="1"/>
</dbReference>
<dbReference type="GO" id="GO:0042446">
    <property type="term" value="P:hormone biosynthetic process"/>
    <property type="evidence" value="ECO:0007669"/>
    <property type="project" value="TreeGrafter"/>
</dbReference>
<evidence type="ECO:0000256" key="13">
    <source>
        <dbReference type="PIRSR" id="PIRSR602401-1"/>
    </source>
</evidence>
<comment type="cofactor">
    <cofactor evidence="1 13">
        <name>heme</name>
        <dbReference type="ChEBI" id="CHEBI:30413"/>
    </cofactor>
</comment>
<dbReference type="InParanoid" id="A0A1S3HET6"/>
<dbReference type="InterPro" id="IPR001128">
    <property type="entry name" value="Cyt_P450"/>
</dbReference>
<feature type="binding site" description="axial binding residue" evidence="13">
    <location>
        <position position="449"/>
    </location>
    <ligand>
        <name>heme</name>
        <dbReference type="ChEBI" id="CHEBI:30413"/>
    </ligand>
    <ligandPart>
        <name>Fe</name>
        <dbReference type="ChEBI" id="CHEBI:18248"/>
    </ligandPart>
</feature>
<dbReference type="PRINTS" id="PR00463">
    <property type="entry name" value="EP450I"/>
</dbReference>
<keyword evidence="8" id="KW-0492">Microsome</keyword>
<gene>
    <name evidence="17" type="primary">LOC106153940</name>
</gene>
<evidence type="ECO:0000256" key="1">
    <source>
        <dbReference type="ARBA" id="ARBA00001971"/>
    </source>
</evidence>
<evidence type="ECO:0000256" key="10">
    <source>
        <dbReference type="ARBA" id="ARBA00023004"/>
    </source>
</evidence>
<dbReference type="GeneID" id="106153940"/>
<dbReference type="GO" id="GO:0042448">
    <property type="term" value="P:progesterone metabolic process"/>
    <property type="evidence" value="ECO:0007669"/>
    <property type="project" value="TreeGrafter"/>
</dbReference>
<comment type="subcellular location">
    <subcellularLocation>
        <location evidence="3">Endoplasmic reticulum membrane</location>
        <topology evidence="3">Peripheral membrane protein</topology>
    </subcellularLocation>
    <subcellularLocation>
        <location evidence="2">Microsome membrane</location>
        <topology evidence="2">Peripheral membrane protein</topology>
    </subcellularLocation>
</comment>
<dbReference type="SUPFAM" id="SSF48264">
    <property type="entry name" value="Cytochrome P450"/>
    <property type="match status" value="1"/>
</dbReference>
<evidence type="ECO:0000313" key="17">
    <source>
        <dbReference type="RefSeq" id="XP_013383549.1"/>
    </source>
</evidence>
<keyword evidence="11 14" id="KW-0503">Monooxygenase</keyword>
<dbReference type="KEGG" id="lak:106153940"/>
<dbReference type="PROSITE" id="PS00086">
    <property type="entry name" value="CYTOCHROME_P450"/>
    <property type="match status" value="1"/>
</dbReference>
<keyword evidence="16" id="KW-1185">Reference proteome</keyword>
<evidence type="ECO:0000256" key="15">
    <source>
        <dbReference type="SAM" id="Phobius"/>
    </source>
</evidence>
<dbReference type="FunFam" id="1.10.630.10:FF:000238">
    <property type="entry name" value="Cytochrome P450 2A6"/>
    <property type="match status" value="1"/>
</dbReference>
<dbReference type="STRING" id="7574.A0A1S3HET6"/>
<evidence type="ECO:0000256" key="9">
    <source>
        <dbReference type="ARBA" id="ARBA00023002"/>
    </source>
</evidence>
<evidence type="ECO:0000256" key="5">
    <source>
        <dbReference type="ARBA" id="ARBA00022617"/>
    </source>
</evidence>
<keyword evidence="5 13" id="KW-0349">Heme</keyword>
<dbReference type="InterPro" id="IPR002401">
    <property type="entry name" value="Cyt_P450_E_grp-I"/>
</dbReference>
<keyword evidence="6 13" id="KW-0479">Metal-binding</keyword>